<feature type="compositionally biased region" description="Basic and acidic residues" evidence="1">
    <location>
        <begin position="169"/>
        <end position="186"/>
    </location>
</feature>
<reference evidence="2 3" key="1">
    <citation type="journal article" date="2022" name="Nat. Genet.">
        <title>Improved pea reference genome and pan-genome highlight genomic features and evolutionary characteristics.</title>
        <authorList>
            <person name="Yang T."/>
            <person name="Liu R."/>
            <person name="Luo Y."/>
            <person name="Hu S."/>
            <person name="Wang D."/>
            <person name="Wang C."/>
            <person name="Pandey M.K."/>
            <person name="Ge S."/>
            <person name="Xu Q."/>
            <person name="Li N."/>
            <person name="Li G."/>
            <person name="Huang Y."/>
            <person name="Saxena R.K."/>
            <person name="Ji Y."/>
            <person name="Li M."/>
            <person name="Yan X."/>
            <person name="He Y."/>
            <person name="Liu Y."/>
            <person name="Wang X."/>
            <person name="Xiang C."/>
            <person name="Varshney R.K."/>
            <person name="Ding H."/>
            <person name="Gao S."/>
            <person name="Zong X."/>
        </authorList>
    </citation>
    <scope>NUCLEOTIDE SEQUENCE [LARGE SCALE GENOMIC DNA]</scope>
    <source>
        <strain evidence="2 3">cv. Zhongwan 6</strain>
    </source>
</reference>
<organism evidence="2 3">
    <name type="scientific">Pisum sativum</name>
    <name type="common">Garden pea</name>
    <name type="synonym">Lathyrus oleraceus</name>
    <dbReference type="NCBI Taxonomy" id="3888"/>
    <lineage>
        <taxon>Eukaryota</taxon>
        <taxon>Viridiplantae</taxon>
        <taxon>Streptophyta</taxon>
        <taxon>Embryophyta</taxon>
        <taxon>Tracheophyta</taxon>
        <taxon>Spermatophyta</taxon>
        <taxon>Magnoliopsida</taxon>
        <taxon>eudicotyledons</taxon>
        <taxon>Gunneridae</taxon>
        <taxon>Pentapetalae</taxon>
        <taxon>rosids</taxon>
        <taxon>fabids</taxon>
        <taxon>Fabales</taxon>
        <taxon>Fabaceae</taxon>
        <taxon>Papilionoideae</taxon>
        <taxon>50 kb inversion clade</taxon>
        <taxon>NPAAA clade</taxon>
        <taxon>Hologalegina</taxon>
        <taxon>IRL clade</taxon>
        <taxon>Fabeae</taxon>
        <taxon>Lathyrus</taxon>
    </lineage>
</organism>
<evidence type="ECO:0000313" key="2">
    <source>
        <dbReference type="EMBL" id="KAI5391574.1"/>
    </source>
</evidence>
<keyword evidence="3" id="KW-1185">Reference proteome</keyword>
<dbReference type="PANTHER" id="PTHR32108:SF9">
    <property type="entry name" value="REVERSE TRANSCRIPTASE RNASE H-LIKE DOMAIN-CONTAINING PROTEIN"/>
    <property type="match status" value="1"/>
</dbReference>
<protein>
    <submittedName>
        <fullName evidence="2">Uncharacterized protein</fullName>
    </submittedName>
</protein>
<feature type="compositionally biased region" description="Pro residues" evidence="1">
    <location>
        <begin position="204"/>
        <end position="214"/>
    </location>
</feature>
<evidence type="ECO:0000256" key="1">
    <source>
        <dbReference type="SAM" id="MobiDB-lite"/>
    </source>
</evidence>
<dbReference type="AlphaFoldDB" id="A0A9D4VWG9"/>
<dbReference type="PANTHER" id="PTHR32108">
    <property type="entry name" value="DNA-DIRECTED RNA POLYMERASE SUBUNIT ALPHA"/>
    <property type="match status" value="1"/>
</dbReference>
<sequence length="524" mass="58716">MIFLKGLFILRFSRPYPGLDDTREWGGNDHFYRVLSVVYQRVPFISDPRVEFESTCSEDLAIIRSVDVPVMIVMCQPVRIARLLRYPARGNKSEMMDPPNADILELKKMVRDLFSVVQGLALGQKAMSERLEKIEKWLMVEKVQGKAPSSEVTNPSDSIAKEPSGGGLLKKEVESGGVPAKKERSKDCYHPYAAAVTAPVGNPLVPPQQPPPQQKAPRARSQVKKKKEERQFEEPPVTYTLLFRRLRDLGLVRPRILIPIAQQKRPAHYDENARCEFHSEAPGHSVEGCRAFKHVVQDMVDSKTISLAQIMDGDVNLVPRKRPVKMKMVKKVKRGMGVTEEDQLKAPMAVVPKPLVQDGAFPVVDNCCAAVATEGHVLMGDPTQRMMEVEMDSEKVEALSQAIETVKVENVVVTEKDKKLSISSYKQALEVVKNKEARGWGRIIDIVVKADMFGIGYPDQESSRPNRGRRPPYIFVSAGMLDSDHACSVGEEINNDRELELWIKSCVPGDWKASKSITVTHLEV</sequence>
<feature type="region of interest" description="Disordered" evidence="1">
    <location>
        <begin position="199"/>
        <end position="231"/>
    </location>
</feature>
<comment type="caution">
    <text evidence="2">The sequence shown here is derived from an EMBL/GenBank/DDBJ whole genome shotgun (WGS) entry which is preliminary data.</text>
</comment>
<dbReference type="EMBL" id="JAMSHJ010000007">
    <property type="protein sequence ID" value="KAI5391574.1"/>
    <property type="molecule type" value="Genomic_DNA"/>
</dbReference>
<name>A0A9D4VWG9_PEA</name>
<feature type="region of interest" description="Disordered" evidence="1">
    <location>
        <begin position="146"/>
        <end position="186"/>
    </location>
</feature>
<dbReference type="Gramene" id="Psat07G0640400-T1">
    <property type="protein sequence ID" value="KAI5391574.1"/>
    <property type="gene ID" value="KIW84_076404"/>
</dbReference>
<accession>A0A9D4VWG9</accession>
<evidence type="ECO:0000313" key="3">
    <source>
        <dbReference type="Proteomes" id="UP001058974"/>
    </source>
</evidence>
<gene>
    <name evidence="2" type="ORF">KIW84_076404</name>
</gene>
<proteinExistence type="predicted"/>
<dbReference type="Proteomes" id="UP001058974">
    <property type="component" value="Chromosome 7"/>
</dbReference>